<organism evidence="2 3">
    <name type="scientific">Granulicella mallensis</name>
    <dbReference type="NCBI Taxonomy" id="940614"/>
    <lineage>
        <taxon>Bacteria</taxon>
        <taxon>Pseudomonadati</taxon>
        <taxon>Acidobacteriota</taxon>
        <taxon>Terriglobia</taxon>
        <taxon>Terriglobales</taxon>
        <taxon>Acidobacteriaceae</taxon>
        <taxon>Granulicella</taxon>
    </lineage>
</organism>
<dbReference type="Gene3D" id="3.30.420.10">
    <property type="entry name" value="Ribonuclease H-like superfamily/Ribonuclease H"/>
    <property type="match status" value="1"/>
</dbReference>
<reference evidence="2 3" key="1">
    <citation type="submission" date="2020-08" db="EMBL/GenBank/DDBJ databases">
        <title>Genomic Encyclopedia of Type Strains, Phase IV (KMG-V): Genome sequencing to study the core and pangenomes of soil and plant-associated prokaryotes.</title>
        <authorList>
            <person name="Whitman W."/>
        </authorList>
    </citation>
    <scope>NUCLEOTIDE SEQUENCE [LARGE SCALE GENOMIC DNA]</scope>
    <source>
        <strain evidence="2 3">X5P3</strain>
    </source>
</reference>
<accession>A0A7W7ZN20</accession>
<evidence type="ECO:0000313" key="3">
    <source>
        <dbReference type="Proteomes" id="UP000584867"/>
    </source>
</evidence>
<gene>
    <name evidence="2" type="ORF">HDF15_000939</name>
</gene>
<dbReference type="GO" id="GO:0003676">
    <property type="term" value="F:nucleic acid binding"/>
    <property type="evidence" value="ECO:0007669"/>
    <property type="project" value="InterPro"/>
</dbReference>
<comment type="caution">
    <text evidence="2">The sequence shown here is derived from an EMBL/GenBank/DDBJ whole genome shotgun (WGS) entry which is preliminary data.</text>
</comment>
<dbReference type="Pfam" id="PF13358">
    <property type="entry name" value="DDE_3"/>
    <property type="match status" value="1"/>
</dbReference>
<dbReference type="Proteomes" id="UP000584867">
    <property type="component" value="Unassembled WGS sequence"/>
</dbReference>
<dbReference type="InterPro" id="IPR038717">
    <property type="entry name" value="Tc1-like_DDE_dom"/>
</dbReference>
<feature type="domain" description="Tc1-like transposase DDE" evidence="1">
    <location>
        <begin position="24"/>
        <end position="54"/>
    </location>
</feature>
<dbReference type="AlphaFoldDB" id="A0A7W7ZN20"/>
<evidence type="ECO:0000259" key="1">
    <source>
        <dbReference type="Pfam" id="PF13358"/>
    </source>
</evidence>
<sequence length="70" mass="7747">MQPVPADVKARPEGELVMNALSAPYSPDLNPIEKAWAKLKQWLREAKARTKETLDHAIIGGFTSHHPGQC</sequence>
<dbReference type="InterPro" id="IPR036397">
    <property type="entry name" value="RNaseH_sf"/>
</dbReference>
<evidence type="ECO:0000313" key="2">
    <source>
        <dbReference type="EMBL" id="MBB5062609.1"/>
    </source>
</evidence>
<proteinExistence type="predicted"/>
<protein>
    <recommendedName>
        <fullName evidence="1">Tc1-like transposase DDE domain-containing protein</fullName>
    </recommendedName>
</protein>
<name>A0A7W7ZN20_9BACT</name>
<dbReference type="EMBL" id="JACHIO010000003">
    <property type="protein sequence ID" value="MBB5062609.1"/>
    <property type="molecule type" value="Genomic_DNA"/>
</dbReference>